<name>A0A8J2TYX9_9MICO</name>
<dbReference type="GO" id="GO:0003676">
    <property type="term" value="F:nucleic acid binding"/>
    <property type="evidence" value="ECO:0007669"/>
    <property type="project" value="InterPro"/>
</dbReference>
<dbReference type="AlphaFoldDB" id="A0A8J2TYX9"/>
<dbReference type="EMBL" id="BMFY01000008">
    <property type="protein sequence ID" value="GGA17754.1"/>
    <property type="molecule type" value="Genomic_DNA"/>
</dbReference>
<dbReference type="Pfam" id="PF22525">
    <property type="entry name" value="H2TH_5"/>
    <property type="match status" value="1"/>
</dbReference>
<reference evidence="2" key="1">
    <citation type="journal article" date="2014" name="Int. J. Syst. Evol. Microbiol.">
        <title>Complete genome sequence of Corynebacterium casei LMG S-19264T (=DSM 44701T), isolated from a smear-ripened cheese.</title>
        <authorList>
            <consortium name="US DOE Joint Genome Institute (JGI-PGF)"/>
            <person name="Walter F."/>
            <person name="Albersmeier A."/>
            <person name="Kalinowski J."/>
            <person name="Ruckert C."/>
        </authorList>
    </citation>
    <scope>NUCLEOTIDE SEQUENCE</scope>
    <source>
        <strain evidence="2">CGMCC 1.12785</strain>
    </source>
</reference>
<accession>A0A8J2TYX9</accession>
<comment type="caution">
    <text evidence="2">The sequence shown here is derived from an EMBL/GenBank/DDBJ whole genome shotgun (WGS) entry which is preliminary data.</text>
</comment>
<keyword evidence="2" id="KW-0689">Ribosomal protein</keyword>
<sequence length="103" mass="11064">MALSPLTPEERSAALDKAFRARQERAAAKADLRAGTKTVAEVIAAAEKSEALGKMRVVDLLRAIPGIGERRATAVMKDLGIAESRRIRGLGVHQRAALEARFS</sequence>
<protein>
    <submittedName>
        <fullName evidence="2">30S ribosomal protein S13</fullName>
    </submittedName>
</protein>
<dbReference type="InterPro" id="IPR010979">
    <property type="entry name" value="Ribosomal_uS13-like_H2TH"/>
</dbReference>
<keyword evidence="2" id="KW-0687">Ribonucleoprotein</keyword>
<dbReference type="RefSeq" id="WP_188550846.1">
    <property type="nucleotide sequence ID" value="NZ_BMFY01000008.1"/>
</dbReference>
<proteinExistence type="predicted"/>
<evidence type="ECO:0000313" key="3">
    <source>
        <dbReference type="Proteomes" id="UP000616114"/>
    </source>
</evidence>
<evidence type="ECO:0000259" key="1">
    <source>
        <dbReference type="Pfam" id="PF22525"/>
    </source>
</evidence>
<feature type="domain" description="Integration host factor-like helix-two turn-helix" evidence="1">
    <location>
        <begin position="32"/>
        <end position="102"/>
    </location>
</feature>
<organism evidence="2 3">
    <name type="scientific">Sediminivirga luteola</name>
    <dbReference type="NCBI Taxonomy" id="1774748"/>
    <lineage>
        <taxon>Bacteria</taxon>
        <taxon>Bacillati</taxon>
        <taxon>Actinomycetota</taxon>
        <taxon>Actinomycetes</taxon>
        <taxon>Micrococcales</taxon>
        <taxon>Brevibacteriaceae</taxon>
        <taxon>Sediminivirga</taxon>
    </lineage>
</organism>
<dbReference type="Proteomes" id="UP000616114">
    <property type="component" value="Unassembled WGS sequence"/>
</dbReference>
<dbReference type="GO" id="GO:0005840">
    <property type="term" value="C:ribosome"/>
    <property type="evidence" value="ECO:0007669"/>
    <property type="project" value="UniProtKB-KW"/>
</dbReference>
<dbReference type="InterPro" id="IPR055201">
    <property type="entry name" value="IHF-like_H2TH"/>
</dbReference>
<dbReference type="InterPro" id="IPR047806">
    <property type="entry name" value="IHF_actinobact"/>
</dbReference>
<evidence type="ECO:0000313" key="2">
    <source>
        <dbReference type="EMBL" id="GGA17754.1"/>
    </source>
</evidence>
<dbReference type="SUPFAM" id="SSF46946">
    <property type="entry name" value="S13-like H2TH domain"/>
    <property type="match status" value="1"/>
</dbReference>
<reference evidence="2" key="2">
    <citation type="submission" date="2020-09" db="EMBL/GenBank/DDBJ databases">
        <authorList>
            <person name="Sun Q."/>
            <person name="Zhou Y."/>
        </authorList>
    </citation>
    <scope>NUCLEOTIDE SEQUENCE</scope>
    <source>
        <strain evidence="2">CGMCC 1.12785</strain>
    </source>
</reference>
<keyword evidence="3" id="KW-1185">Reference proteome</keyword>
<dbReference type="Gene3D" id="1.10.8.50">
    <property type="match status" value="1"/>
</dbReference>
<dbReference type="NCBIfam" id="NF041260">
    <property type="entry name" value="actino_IHF"/>
    <property type="match status" value="1"/>
</dbReference>
<gene>
    <name evidence="2" type="ORF">GCM10011333_21100</name>
</gene>